<name>A0ABV2K1E8_9GAMM</name>
<dbReference type="Proteomes" id="UP001549184">
    <property type="component" value="Unassembled WGS sequence"/>
</dbReference>
<organism evidence="1 2">
    <name type="scientific">Dyella japonica</name>
    <dbReference type="NCBI Taxonomy" id="231455"/>
    <lineage>
        <taxon>Bacteria</taxon>
        <taxon>Pseudomonadati</taxon>
        <taxon>Pseudomonadota</taxon>
        <taxon>Gammaproteobacteria</taxon>
        <taxon>Lysobacterales</taxon>
        <taxon>Rhodanobacteraceae</taxon>
        <taxon>Dyella</taxon>
    </lineage>
</organism>
<accession>A0ABV2K1E8</accession>
<comment type="caution">
    <text evidence="1">The sequence shown here is derived from an EMBL/GenBank/DDBJ whole genome shotgun (WGS) entry which is preliminary data.</text>
</comment>
<evidence type="ECO:0000313" key="1">
    <source>
        <dbReference type="EMBL" id="MET3653914.1"/>
    </source>
</evidence>
<dbReference type="EMBL" id="JBEPMU010000005">
    <property type="protein sequence ID" value="MET3653914.1"/>
    <property type="molecule type" value="Genomic_DNA"/>
</dbReference>
<reference evidence="1 2" key="1">
    <citation type="submission" date="2024-06" db="EMBL/GenBank/DDBJ databases">
        <title>Sorghum-associated microbial communities from plants grown in Nebraska, USA.</title>
        <authorList>
            <person name="Schachtman D."/>
        </authorList>
    </citation>
    <scope>NUCLEOTIDE SEQUENCE [LARGE SCALE GENOMIC DNA]</scope>
    <source>
        <strain evidence="1 2">1073</strain>
    </source>
</reference>
<proteinExistence type="predicted"/>
<keyword evidence="2" id="KW-1185">Reference proteome</keyword>
<protein>
    <submittedName>
        <fullName evidence="1">Uncharacterized protein</fullName>
    </submittedName>
</protein>
<gene>
    <name evidence="1" type="ORF">ABIC75_003651</name>
</gene>
<sequence>MHALTTTRAFRELAHEAIRDAHFPQGMASAMAQSAAEGSRRLAKLLTAQRAALAPSLRDGIEHARYELEALSESVSLISTYNLPPRQAISLAVMLRAAADQTIARLRRIENAV</sequence>
<evidence type="ECO:0000313" key="2">
    <source>
        <dbReference type="Proteomes" id="UP001549184"/>
    </source>
</evidence>